<dbReference type="Proteomes" id="UP000255163">
    <property type="component" value="Unassembled WGS sequence"/>
</dbReference>
<accession>A0A376F8Q8</accession>
<protein>
    <submittedName>
        <fullName evidence="1">Protein YniD</fullName>
    </submittedName>
</protein>
<dbReference type="EMBL" id="UFYI01000007">
    <property type="protein sequence ID" value="STD19636.1"/>
    <property type="molecule type" value="Genomic_DNA"/>
</dbReference>
<name>A0A376F8Q8_ENTAS</name>
<dbReference type="AlphaFoldDB" id="A0A376F8Q8"/>
<dbReference type="InterPro" id="IPR048084">
    <property type="entry name" value="YniD-like"/>
</dbReference>
<proteinExistence type="predicted"/>
<evidence type="ECO:0000313" key="2">
    <source>
        <dbReference type="Proteomes" id="UP000255163"/>
    </source>
</evidence>
<gene>
    <name evidence="1" type="primary">yniD</name>
    <name evidence="1" type="ORF">NCTC12123_01427</name>
</gene>
<evidence type="ECO:0000313" key="1">
    <source>
        <dbReference type="EMBL" id="STD19636.1"/>
    </source>
</evidence>
<dbReference type="NCBIfam" id="NF041491">
    <property type="entry name" value="membrane_YniD"/>
    <property type="match status" value="1"/>
</dbReference>
<reference evidence="1 2" key="1">
    <citation type="submission" date="2018-06" db="EMBL/GenBank/DDBJ databases">
        <authorList>
            <consortium name="Pathogen Informatics"/>
            <person name="Doyle S."/>
        </authorList>
    </citation>
    <scope>NUCLEOTIDE SEQUENCE [LARGE SCALE GENOMIC DNA]</scope>
    <source>
        <strain evidence="1 2">NCTC12123</strain>
    </source>
</reference>
<sequence>MPTKRFAVKHWKMVLVLIAICGAMLLLRWGGNDLGLVAKAGHQKGRQKTADNKRADIIIGPLLLHSITQ</sequence>
<organism evidence="1 2">
    <name type="scientific">Enterobacter asburiae</name>
    <dbReference type="NCBI Taxonomy" id="61645"/>
    <lineage>
        <taxon>Bacteria</taxon>
        <taxon>Pseudomonadati</taxon>
        <taxon>Pseudomonadota</taxon>
        <taxon>Gammaproteobacteria</taxon>
        <taxon>Enterobacterales</taxon>
        <taxon>Enterobacteriaceae</taxon>
        <taxon>Enterobacter</taxon>
        <taxon>Enterobacter cloacae complex</taxon>
    </lineage>
</organism>